<keyword evidence="2" id="KW-0119">Carbohydrate metabolism</keyword>
<dbReference type="Pfam" id="PF01670">
    <property type="entry name" value="Glyco_hydro_12"/>
    <property type="match status" value="1"/>
</dbReference>
<dbReference type="SUPFAM" id="SSF49899">
    <property type="entry name" value="Concanavalin A-like lectins/glucanases"/>
    <property type="match status" value="1"/>
</dbReference>
<keyword evidence="2" id="KW-0624">Polysaccharide degradation</keyword>
<sequence>MKGFFTIFLSALAASSVLADFCDDWGQTRAGNYIVYNNLWGKRDATSGSQCTGVDKVSGSNVAWHTSYSWAGGKGKVKTYANANLVFNPKQLNKISSIPSTWKWSYTNQGNHVANVAYDLFTSPTTSTKENSYEIMIWLSAIGGALPISSTGSPISSIAVNGVQFKLYRGINKTPDRDVVVFSFVAANPISNFNGDLKTFLNHLTQKQGLPVNQYLTTLQAGTEPFSGNNCRFTVSSYTASVN</sequence>
<dbReference type="GO" id="GO:0008810">
    <property type="term" value="F:cellulase activity"/>
    <property type="evidence" value="ECO:0007669"/>
    <property type="project" value="InterPro"/>
</dbReference>
<dbReference type="InterPro" id="IPR002594">
    <property type="entry name" value="GH12"/>
</dbReference>
<gene>
    <name evidence="4" type="ORF">THRCLA_22569</name>
</gene>
<keyword evidence="5" id="KW-1185">Reference proteome</keyword>
<dbReference type="Proteomes" id="UP000243217">
    <property type="component" value="Unassembled WGS sequence"/>
</dbReference>
<accession>A0A1V9YX09</accession>
<feature type="signal peptide" evidence="3">
    <location>
        <begin position="1"/>
        <end position="19"/>
    </location>
</feature>
<proteinExistence type="inferred from homology"/>
<evidence type="ECO:0000256" key="1">
    <source>
        <dbReference type="ARBA" id="ARBA00005519"/>
    </source>
</evidence>
<name>A0A1V9YX09_9STRA</name>
<dbReference type="GO" id="GO:0000272">
    <property type="term" value="P:polysaccharide catabolic process"/>
    <property type="evidence" value="ECO:0007669"/>
    <property type="project" value="UniProtKB-KW"/>
</dbReference>
<dbReference type="InterPro" id="IPR013320">
    <property type="entry name" value="ConA-like_dom_sf"/>
</dbReference>
<keyword evidence="2" id="KW-0378">Hydrolase</keyword>
<evidence type="ECO:0000256" key="3">
    <source>
        <dbReference type="SAM" id="SignalP"/>
    </source>
</evidence>
<reference evidence="4 5" key="1">
    <citation type="journal article" date="2014" name="Genome Biol. Evol.">
        <title>The secreted proteins of Achlya hypogyna and Thraustotheca clavata identify the ancestral oomycete secretome and reveal gene acquisitions by horizontal gene transfer.</title>
        <authorList>
            <person name="Misner I."/>
            <person name="Blouin N."/>
            <person name="Leonard G."/>
            <person name="Richards T.A."/>
            <person name="Lane C.E."/>
        </authorList>
    </citation>
    <scope>NUCLEOTIDE SEQUENCE [LARGE SCALE GENOMIC DNA]</scope>
    <source>
        <strain evidence="4 5">ATCC 34112</strain>
    </source>
</reference>
<evidence type="ECO:0000256" key="2">
    <source>
        <dbReference type="RuleBase" id="RU361163"/>
    </source>
</evidence>
<keyword evidence="3" id="KW-0732">Signal</keyword>
<evidence type="ECO:0000313" key="4">
    <source>
        <dbReference type="EMBL" id="OQR90232.1"/>
    </source>
</evidence>
<evidence type="ECO:0000313" key="5">
    <source>
        <dbReference type="Proteomes" id="UP000243217"/>
    </source>
</evidence>
<comment type="caution">
    <text evidence="4">The sequence shown here is derived from an EMBL/GenBank/DDBJ whole genome shotgun (WGS) entry which is preliminary data.</text>
</comment>
<dbReference type="InterPro" id="IPR013319">
    <property type="entry name" value="GH11/12"/>
</dbReference>
<dbReference type="AlphaFoldDB" id="A0A1V9YX09"/>
<comment type="similarity">
    <text evidence="1 2">Belongs to the glycosyl hydrolase 12 (cellulase H) family.</text>
</comment>
<keyword evidence="2" id="KW-0326">Glycosidase</keyword>
<feature type="chain" id="PRO_5012461344" evidence="3">
    <location>
        <begin position="20"/>
        <end position="243"/>
    </location>
</feature>
<dbReference type="EMBL" id="JNBS01002570">
    <property type="protein sequence ID" value="OQR90232.1"/>
    <property type="molecule type" value="Genomic_DNA"/>
</dbReference>
<organism evidence="4 5">
    <name type="scientific">Thraustotheca clavata</name>
    <dbReference type="NCBI Taxonomy" id="74557"/>
    <lineage>
        <taxon>Eukaryota</taxon>
        <taxon>Sar</taxon>
        <taxon>Stramenopiles</taxon>
        <taxon>Oomycota</taxon>
        <taxon>Saprolegniomycetes</taxon>
        <taxon>Saprolegniales</taxon>
        <taxon>Achlyaceae</taxon>
        <taxon>Thraustotheca</taxon>
    </lineage>
</organism>
<dbReference type="OrthoDB" id="95118at2759"/>
<dbReference type="Gene3D" id="2.60.120.180">
    <property type="match status" value="1"/>
</dbReference>
<dbReference type="STRING" id="74557.A0A1V9YX09"/>
<dbReference type="PANTHER" id="PTHR34002">
    <property type="entry name" value="BLR1656 PROTEIN"/>
    <property type="match status" value="1"/>
</dbReference>
<protein>
    <submittedName>
        <fullName evidence="4">Endoglucanase A</fullName>
    </submittedName>
</protein>
<dbReference type="PANTHER" id="PTHR34002:SF9">
    <property type="entry name" value="XYLOGLUCAN-SPECIFIC ENDO-BETA-1,4-GLUCANASE A"/>
    <property type="match status" value="1"/>
</dbReference>